<dbReference type="KEGG" id="mpp:MICPUCDRAFT_58105"/>
<dbReference type="InterPro" id="IPR004360">
    <property type="entry name" value="Glyas_Fos-R_dOase_dom"/>
</dbReference>
<evidence type="ECO:0000313" key="2">
    <source>
        <dbReference type="EMBL" id="EEH56962.1"/>
    </source>
</evidence>
<dbReference type="OMA" id="THNWDTP"/>
<sequence length="163" mass="17885">MATASKSVSSYLPADTYNSLPKDGDLTFLHTMLRVNDLDATMAFFSALGLMETRRKESEKGKFTLVFMASAPGAPEIELTYNWGGEEFAPPSRSMGHLAFATDDIYGLCEKLRAAGHVIHRPPRDGKMAFVKSPDGISVELLQKGVPLEPAEPWSSMENTGEW</sequence>
<dbReference type="GO" id="GO:0004462">
    <property type="term" value="F:lactoylglutathione lyase activity"/>
    <property type="evidence" value="ECO:0007669"/>
    <property type="project" value="TreeGrafter"/>
</dbReference>
<dbReference type="PROSITE" id="PS51819">
    <property type="entry name" value="VOC"/>
    <property type="match status" value="1"/>
</dbReference>
<protein>
    <submittedName>
        <fullName evidence="2">Predicted protein</fullName>
    </submittedName>
</protein>
<dbReference type="PANTHER" id="PTHR46036:SF5">
    <property type="entry name" value="LACTOYLGLUTATHIONE LYASE"/>
    <property type="match status" value="1"/>
</dbReference>
<dbReference type="GeneID" id="9684317"/>
<evidence type="ECO:0000313" key="3">
    <source>
        <dbReference type="Proteomes" id="UP000001876"/>
    </source>
</evidence>
<organism evidence="3">
    <name type="scientific">Micromonas pusilla (strain CCMP1545)</name>
    <name type="common">Picoplanktonic green alga</name>
    <dbReference type="NCBI Taxonomy" id="564608"/>
    <lineage>
        <taxon>Eukaryota</taxon>
        <taxon>Viridiplantae</taxon>
        <taxon>Chlorophyta</taxon>
        <taxon>Mamiellophyceae</taxon>
        <taxon>Mamiellales</taxon>
        <taxon>Mamiellaceae</taxon>
        <taxon>Micromonas</taxon>
    </lineage>
</organism>
<dbReference type="RefSeq" id="XP_003058507.1">
    <property type="nucleotide sequence ID" value="XM_003058461.1"/>
</dbReference>
<dbReference type="PANTHER" id="PTHR46036">
    <property type="entry name" value="LACTOYLGLUTATHIONE LYASE"/>
    <property type="match status" value="1"/>
</dbReference>
<gene>
    <name evidence="2" type="ORF">MICPUCDRAFT_58105</name>
</gene>
<dbReference type="GO" id="GO:0005737">
    <property type="term" value="C:cytoplasm"/>
    <property type="evidence" value="ECO:0007669"/>
    <property type="project" value="TreeGrafter"/>
</dbReference>
<dbReference type="OrthoDB" id="16820at2759"/>
<accession>C1MTK5</accession>
<proteinExistence type="predicted"/>
<dbReference type="Pfam" id="PF00903">
    <property type="entry name" value="Glyoxalase"/>
    <property type="match status" value="1"/>
</dbReference>
<dbReference type="SUPFAM" id="SSF54593">
    <property type="entry name" value="Glyoxalase/Bleomycin resistance protein/Dihydroxybiphenyl dioxygenase"/>
    <property type="match status" value="1"/>
</dbReference>
<dbReference type="InterPro" id="IPR037523">
    <property type="entry name" value="VOC_core"/>
</dbReference>
<dbReference type="STRING" id="564608.C1MTK5"/>
<name>C1MTK5_MICPC</name>
<dbReference type="Gene3D" id="3.10.180.10">
    <property type="entry name" value="2,3-Dihydroxybiphenyl 1,2-Dioxygenase, domain 1"/>
    <property type="match status" value="1"/>
</dbReference>
<dbReference type="GO" id="GO:0019243">
    <property type="term" value="P:methylglyoxal catabolic process to D-lactate via S-lactoyl-glutathione"/>
    <property type="evidence" value="ECO:0007669"/>
    <property type="project" value="TreeGrafter"/>
</dbReference>
<dbReference type="eggNOG" id="KOG2943">
    <property type="taxonomic scope" value="Eukaryota"/>
</dbReference>
<keyword evidence="3" id="KW-1185">Reference proteome</keyword>
<feature type="domain" description="VOC" evidence="1">
    <location>
        <begin position="27"/>
        <end position="144"/>
    </location>
</feature>
<dbReference type="Proteomes" id="UP000001876">
    <property type="component" value="Unassembled WGS sequence"/>
</dbReference>
<dbReference type="EMBL" id="GG663739">
    <property type="protein sequence ID" value="EEH56962.1"/>
    <property type="molecule type" value="Genomic_DNA"/>
</dbReference>
<dbReference type="AlphaFoldDB" id="C1MTK5"/>
<evidence type="ECO:0000259" key="1">
    <source>
        <dbReference type="PROSITE" id="PS51819"/>
    </source>
</evidence>
<reference evidence="2 3" key="1">
    <citation type="journal article" date="2009" name="Science">
        <title>Green evolution and dynamic adaptations revealed by genomes of the marine picoeukaryotes Micromonas.</title>
        <authorList>
            <person name="Worden A.Z."/>
            <person name="Lee J.H."/>
            <person name="Mock T."/>
            <person name="Rouze P."/>
            <person name="Simmons M.P."/>
            <person name="Aerts A.L."/>
            <person name="Allen A.E."/>
            <person name="Cuvelier M.L."/>
            <person name="Derelle E."/>
            <person name="Everett M.V."/>
            <person name="Foulon E."/>
            <person name="Grimwood J."/>
            <person name="Gundlach H."/>
            <person name="Henrissat B."/>
            <person name="Napoli C."/>
            <person name="McDonald S.M."/>
            <person name="Parker M.S."/>
            <person name="Rombauts S."/>
            <person name="Salamov A."/>
            <person name="Von Dassow P."/>
            <person name="Badger J.H."/>
            <person name="Coutinho P.M."/>
            <person name="Demir E."/>
            <person name="Dubchak I."/>
            <person name="Gentemann C."/>
            <person name="Eikrem W."/>
            <person name="Gready J.E."/>
            <person name="John U."/>
            <person name="Lanier W."/>
            <person name="Lindquist E.A."/>
            <person name="Lucas S."/>
            <person name="Mayer K.F."/>
            <person name="Moreau H."/>
            <person name="Not F."/>
            <person name="Otillar R."/>
            <person name="Panaud O."/>
            <person name="Pangilinan J."/>
            <person name="Paulsen I."/>
            <person name="Piegu B."/>
            <person name="Poliakov A."/>
            <person name="Robbens S."/>
            <person name="Schmutz J."/>
            <person name="Toulza E."/>
            <person name="Wyss T."/>
            <person name="Zelensky A."/>
            <person name="Zhou K."/>
            <person name="Armbrust E.V."/>
            <person name="Bhattacharya D."/>
            <person name="Goodenough U.W."/>
            <person name="Van de Peer Y."/>
            <person name="Grigoriev I.V."/>
        </authorList>
    </citation>
    <scope>NUCLEOTIDE SEQUENCE [LARGE SCALE GENOMIC DNA]</scope>
    <source>
        <strain evidence="2 3">CCMP1545</strain>
    </source>
</reference>
<dbReference type="InterPro" id="IPR029068">
    <property type="entry name" value="Glyas_Bleomycin-R_OHBP_Dase"/>
</dbReference>